<gene>
    <name evidence="1" type="ORF">HHU12_11195</name>
</gene>
<protein>
    <submittedName>
        <fullName evidence="1">Uncharacterized protein</fullName>
    </submittedName>
</protein>
<keyword evidence="2" id="KW-1185">Reference proteome</keyword>
<sequence>MHINIQEIRNEEVLKRTEDFEKKGGVLHFHIFRIFENYEGAKPSDKYECHLIVAKQIMERINSDMNHHWNRSASKGNRKTLPVYQTNFDNSGLEIGLEEFLGPFYDFKLEKPFVRGIKGNDTINSYFYYDSEELTTNKIDINNRINEFNLKYETPNSDFIYAFMEPPFSIQIGKTIKEQGEYLIEFMNYIFSDLKKIEIMKWSTDYSPYFDAGKEWWGTFFWTVYNPEKDWYIGICGSSTD</sequence>
<dbReference type="Proteomes" id="UP000576082">
    <property type="component" value="Unassembled WGS sequence"/>
</dbReference>
<name>A0A7X9P387_9BACT</name>
<proteinExistence type="predicted"/>
<dbReference type="AlphaFoldDB" id="A0A7X9P387"/>
<comment type="caution">
    <text evidence="1">The sequence shown here is derived from an EMBL/GenBank/DDBJ whole genome shotgun (WGS) entry which is preliminary data.</text>
</comment>
<reference evidence="1 2" key="1">
    <citation type="submission" date="2020-04" db="EMBL/GenBank/DDBJ databases">
        <title>Flammeovirga sp. SR4, a novel species isolated from seawater.</title>
        <authorList>
            <person name="Wang X."/>
        </authorList>
    </citation>
    <scope>NUCLEOTIDE SEQUENCE [LARGE SCALE GENOMIC DNA]</scope>
    <source>
        <strain evidence="1 2">ATCC 23126</strain>
    </source>
</reference>
<evidence type="ECO:0000313" key="2">
    <source>
        <dbReference type="Proteomes" id="UP000576082"/>
    </source>
</evidence>
<evidence type="ECO:0000313" key="1">
    <source>
        <dbReference type="EMBL" id="NME68525.1"/>
    </source>
</evidence>
<dbReference type="RefSeq" id="WP_169656828.1">
    <property type="nucleotide sequence ID" value="NZ_JABANE010000025.1"/>
</dbReference>
<accession>A0A7X9P387</accession>
<dbReference type="EMBL" id="JABANE010000025">
    <property type="protein sequence ID" value="NME68525.1"/>
    <property type="molecule type" value="Genomic_DNA"/>
</dbReference>
<organism evidence="1 2">
    <name type="scientific">Flammeovirga aprica JL-4</name>
    <dbReference type="NCBI Taxonomy" id="694437"/>
    <lineage>
        <taxon>Bacteria</taxon>
        <taxon>Pseudomonadati</taxon>
        <taxon>Bacteroidota</taxon>
        <taxon>Cytophagia</taxon>
        <taxon>Cytophagales</taxon>
        <taxon>Flammeovirgaceae</taxon>
        <taxon>Flammeovirga</taxon>
    </lineage>
</organism>